<keyword evidence="6" id="KW-1185">Reference proteome</keyword>
<dbReference type="CDD" id="cd01129">
    <property type="entry name" value="PulE-GspE-like"/>
    <property type="match status" value="1"/>
</dbReference>
<evidence type="ECO:0000256" key="1">
    <source>
        <dbReference type="ARBA" id="ARBA00006611"/>
    </source>
</evidence>
<sequence length="572" mass="62862">MATVDLSPPRPAAAPQDSAARLGNILFERGLLNAAQLQYALQKHKVENQRLGPLLIRHGLASESDIVRVLAELHGIRFAPVETLPEPDPQVLAMFNRELCLLRSFLPLRRVENSLEVLLGDADADAVAQLVLQRCGLRCSFVQGEFTRVSQLIRHTYYFAQNPIESLLEREIKRIAADADHAYSPEKLLDYLLHLAVRERTTDIHIAPAEDSIHVLFRVDGVLRPMLAMQSSLHRLLGFIKLAAEMDISEQRRPQDGSFRASVLDSALTVRVSTLISDQGERMVLRLLPEHSDLSGLTELGFFKEDVDALERMFAKPAGLVLITGPTGSGKSSSLHAALRMQSLIERNVLTVEDPIEYRVPGACQTEVNRRAGYEFGSALRHFLRHDPDVILLGEMRDAETAQAAIEAAATGHLVLSTLHVSGVFGVVPRLRPLGLEAQVIADNLLAVVNQRLIRQNCPFCSKPVPFTQAERDWLGIDDPAAAGRRGSGCERCRGSGYYGRLPVYEMLLLDNAIANAIADDAGREAVRNLAYGSGFVDMVQVSKRRVAMGQTTTAEVLRVVGDGPAPERSAP</sequence>
<dbReference type="RefSeq" id="WP_199753369.1">
    <property type="nucleotide sequence ID" value="NZ_VLKN01000001.1"/>
</dbReference>
<dbReference type="Gene3D" id="1.10.40.70">
    <property type="match status" value="1"/>
</dbReference>
<organism evidence="5 6">
    <name type="scientific">Luteimonas cucumeris</name>
    <dbReference type="NCBI Taxonomy" id="985012"/>
    <lineage>
        <taxon>Bacteria</taxon>
        <taxon>Pseudomonadati</taxon>
        <taxon>Pseudomonadota</taxon>
        <taxon>Gammaproteobacteria</taxon>
        <taxon>Lysobacterales</taxon>
        <taxon>Lysobacteraceae</taxon>
        <taxon>Luteimonas</taxon>
    </lineage>
</organism>
<keyword evidence="2" id="KW-0547">Nucleotide-binding</keyword>
<dbReference type="Pfam" id="PF00437">
    <property type="entry name" value="T2SSE"/>
    <property type="match status" value="1"/>
</dbReference>
<dbReference type="GO" id="GO:0016887">
    <property type="term" value="F:ATP hydrolysis activity"/>
    <property type="evidence" value="ECO:0007669"/>
    <property type="project" value="TreeGrafter"/>
</dbReference>
<gene>
    <name evidence="5" type="ORF">IP90_00487</name>
</gene>
<name>A0A562LF28_9GAMM</name>
<feature type="domain" description="Bacterial type II secretion system protein E" evidence="4">
    <location>
        <begin position="384"/>
        <end position="398"/>
    </location>
</feature>
<dbReference type="Proteomes" id="UP000315167">
    <property type="component" value="Unassembled WGS sequence"/>
</dbReference>
<evidence type="ECO:0000313" key="5">
    <source>
        <dbReference type="EMBL" id="TWI06222.1"/>
    </source>
</evidence>
<accession>A0A562LF28</accession>
<dbReference type="PROSITE" id="PS00662">
    <property type="entry name" value="T2SP_E"/>
    <property type="match status" value="1"/>
</dbReference>
<dbReference type="PANTHER" id="PTHR30258">
    <property type="entry name" value="TYPE II SECRETION SYSTEM PROTEIN GSPE-RELATED"/>
    <property type="match status" value="1"/>
</dbReference>
<protein>
    <submittedName>
        <fullName evidence="5">General secretion pathway protein E</fullName>
    </submittedName>
</protein>
<dbReference type="PANTHER" id="PTHR30258:SF2">
    <property type="entry name" value="COMG OPERON PROTEIN 1"/>
    <property type="match status" value="1"/>
</dbReference>
<evidence type="ECO:0000313" key="6">
    <source>
        <dbReference type="Proteomes" id="UP000315167"/>
    </source>
</evidence>
<dbReference type="InterPro" id="IPR001482">
    <property type="entry name" value="T2SS/T4SS_dom"/>
</dbReference>
<dbReference type="AlphaFoldDB" id="A0A562LF28"/>
<proteinExistence type="inferred from homology"/>
<evidence type="ECO:0000256" key="3">
    <source>
        <dbReference type="ARBA" id="ARBA00022840"/>
    </source>
</evidence>
<dbReference type="EMBL" id="VLKN01000001">
    <property type="protein sequence ID" value="TWI06222.1"/>
    <property type="molecule type" value="Genomic_DNA"/>
</dbReference>
<evidence type="ECO:0000259" key="4">
    <source>
        <dbReference type="PROSITE" id="PS00662"/>
    </source>
</evidence>
<dbReference type="InterPro" id="IPR027417">
    <property type="entry name" value="P-loop_NTPase"/>
</dbReference>
<comment type="caution">
    <text evidence="5">The sequence shown here is derived from an EMBL/GenBank/DDBJ whole genome shotgun (WGS) entry which is preliminary data.</text>
</comment>
<keyword evidence="3" id="KW-0067">ATP-binding</keyword>
<dbReference type="SUPFAM" id="SSF52540">
    <property type="entry name" value="P-loop containing nucleoside triphosphate hydrolases"/>
    <property type="match status" value="1"/>
</dbReference>
<dbReference type="GO" id="GO:0005886">
    <property type="term" value="C:plasma membrane"/>
    <property type="evidence" value="ECO:0007669"/>
    <property type="project" value="TreeGrafter"/>
</dbReference>
<dbReference type="InterPro" id="IPR037257">
    <property type="entry name" value="T2SS_E_N_sf"/>
</dbReference>
<reference evidence="5 6" key="1">
    <citation type="journal article" date="2015" name="Stand. Genomic Sci.">
        <title>Genomic Encyclopedia of Bacterial and Archaeal Type Strains, Phase III: the genomes of soil and plant-associated and newly described type strains.</title>
        <authorList>
            <person name="Whitman W.B."/>
            <person name="Woyke T."/>
            <person name="Klenk H.P."/>
            <person name="Zhou Y."/>
            <person name="Lilburn T.G."/>
            <person name="Beck B.J."/>
            <person name="De Vos P."/>
            <person name="Vandamme P."/>
            <person name="Eisen J.A."/>
            <person name="Garrity G."/>
            <person name="Hugenholtz P."/>
            <person name="Kyrpides N.C."/>
        </authorList>
    </citation>
    <scope>NUCLEOTIDE SEQUENCE [LARGE SCALE GENOMIC DNA]</scope>
    <source>
        <strain evidence="5 6">CGMCC 1.10821</strain>
    </source>
</reference>
<evidence type="ECO:0000256" key="2">
    <source>
        <dbReference type="ARBA" id="ARBA00022741"/>
    </source>
</evidence>
<dbReference type="Gene3D" id="3.40.50.300">
    <property type="entry name" value="P-loop containing nucleotide triphosphate hydrolases"/>
    <property type="match status" value="1"/>
</dbReference>
<dbReference type="SUPFAM" id="SSF160246">
    <property type="entry name" value="EspE N-terminal domain-like"/>
    <property type="match status" value="1"/>
</dbReference>
<dbReference type="GO" id="GO:0005524">
    <property type="term" value="F:ATP binding"/>
    <property type="evidence" value="ECO:0007669"/>
    <property type="project" value="UniProtKB-KW"/>
</dbReference>
<comment type="similarity">
    <text evidence="1">Belongs to the GSP E family.</text>
</comment>
<dbReference type="Gene3D" id="3.30.450.90">
    <property type="match status" value="1"/>
</dbReference>